<dbReference type="EMBL" id="CP062796">
    <property type="protein sequence ID" value="QUL97754.1"/>
    <property type="molecule type" value="Genomic_DNA"/>
</dbReference>
<protein>
    <submittedName>
        <fullName evidence="5">Hemerythrin family protein</fullName>
    </submittedName>
</protein>
<dbReference type="InterPro" id="IPR012827">
    <property type="entry name" value="Hemerythrin_metal-bd"/>
</dbReference>
<evidence type="ECO:0000259" key="4">
    <source>
        <dbReference type="Pfam" id="PF01814"/>
    </source>
</evidence>
<evidence type="ECO:0000256" key="3">
    <source>
        <dbReference type="ARBA" id="ARBA00023004"/>
    </source>
</evidence>
<dbReference type="PROSITE" id="PS00550">
    <property type="entry name" value="HEMERYTHRINS"/>
    <property type="match status" value="1"/>
</dbReference>
<keyword evidence="3" id="KW-0408">Iron</keyword>
<reference evidence="5" key="2">
    <citation type="journal article" date="2023" name="Biology">
        <title>Prokaryotic Life Associated with Coal-Fire Gas Vents Revealed by Metagenomics.</title>
        <authorList>
            <person name="Kadnikov V.V."/>
            <person name="Mardanov A.V."/>
            <person name="Beletsky A.V."/>
            <person name="Karnachuk O.V."/>
            <person name="Ravin N.V."/>
        </authorList>
    </citation>
    <scope>NUCLEOTIDE SEQUENCE</scope>
    <source>
        <strain evidence="5">Bu02</strain>
    </source>
</reference>
<dbReference type="AlphaFoldDB" id="A0AAT9LAD4"/>
<feature type="domain" description="Hemerythrin-like" evidence="4">
    <location>
        <begin position="10"/>
        <end position="126"/>
    </location>
</feature>
<dbReference type="SUPFAM" id="SSF47188">
    <property type="entry name" value="Hemerythrin-like"/>
    <property type="match status" value="1"/>
</dbReference>
<dbReference type="GO" id="GO:0046872">
    <property type="term" value="F:metal ion binding"/>
    <property type="evidence" value="ECO:0007669"/>
    <property type="project" value="UniProtKB-KW"/>
</dbReference>
<dbReference type="PANTHER" id="PTHR37164:SF1">
    <property type="entry name" value="BACTERIOHEMERYTHRIN"/>
    <property type="match status" value="1"/>
</dbReference>
<dbReference type="InterPro" id="IPR012312">
    <property type="entry name" value="Hemerythrin-like"/>
</dbReference>
<dbReference type="InterPro" id="IPR050669">
    <property type="entry name" value="Hemerythrin"/>
</dbReference>
<keyword evidence="2" id="KW-0479">Metal-binding</keyword>
<name>A0AAT9LAD4_9FIRM</name>
<evidence type="ECO:0000313" key="5">
    <source>
        <dbReference type="EMBL" id="QUL97754.1"/>
    </source>
</evidence>
<dbReference type="Pfam" id="PF01814">
    <property type="entry name" value="Hemerythrin"/>
    <property type="match status" value="1"/>
</dbReference>
<dbReference type="InterPro" id="IPR016131">
    <property type="entry name" value="Haemerythrin_Fe_BS"/>
</dbReference>
<dbReference type="PANTHER" id="PTHR37164">
    <property type="entry name" value="BACTERIOHEMERYTHRIN"/>
    <property type="match status" value="1"/>
</dbReference>
<dbReference type="CDD" id="cd12107">
    <property type="entry name" value="Hemerythrin"/>
    <property type="match status" value="1"/>
</dbReference>
<gene>
    <name evidence="5" type="ORF">IMF26_06460</name>
</gene>
<evidence type="ECO:0000256" key="2">
    <source>
        <dbReference type="ARBA" id="ARBA00022723"/>
    </source>
</evidence>
<sequence>MLTWSESLSTGIEAIDSQHKELFSRINSLLSAMAQGKGKDQVKDILVFLGDYVATHFGTEEKYMRQYLYPAYPSHKREHAEYIERFNRLKQKLDSEGVNSLLAIESQELLVQWWGTHIGKTDKALGAFLRTKIS</sequence>
<organism evidence="5">
    <name type="scientific">Candidatus Fermentithermobacillus carboniphilus</name>
    <dbReference type="NCBI Taxonomy" id="3085328"/>
    <lineage>
        <taxon>Bacteria</taxon>
        <taxon>Bacillati</taxon>
        <taxon>Bacillota</taxon>
        <taxon>Candidatus Fermentithermobacillia</taxon>
        <taxon>Candidatus Fermentithermobacillales</taxon>
        <taxon>Candidatus Fermentithermobacillaceae</taxon>
        <taxon>Candidatus Fermentithermobacillus</taxon>
    </lineage>
</organism>
<dbReference type="KEGG" id="fcz:IMF26_06460"/>
<dbReference type="InterPro" id="IPR035938">
    <property type="entry name" value="Hemerythrin-like_sf"/>
</dbReference>
<proteinExistence type="inferred from homology"/>
<accession>A0AAT9LAD4</accession>
<evidence type="ECO:0000256" key="1">
    <source>
        <dbReference type="ARBA" id="ARBA00010587"/>
    </source>
</evidence>
<dbReference type="Gene3D" id="1.20.120.50">
    <property type="entry name" value="Hemerythrin-like"/>
    <property type="match status" value="1"/>
</dbReference>
<dbReference type="NCBIfam" id="TIGR02481">
    <property type="entry name" value="hemeryth_dom"/>
    <property type="match status" value="1"/>
</dbReference>
<reference evidence="5" key="1">
    <citation type="submission" date="2020-10" db="EMBL/GenBank/DDBJ databases">
        <authorList>
            <person name="Kadnikov V."/>
            <person name="Beletsky A.V."/>
            <person name="Mardanov A.V."/>
            <person name="Karnachuk O.V."/>
            <person name="Ravin N.V."/>
        </authorList>
    </citation>
    <scope>NUCLEOTIDE SEQUENCE</scope>
    <source>
        <strain evidence="5">Bu02</strain>
    </source>
</reference>
<comment type="similarity">
    <text evidence="1">Belongs to the hemerythrin family.</text>
</comment>
<dbReference type="NCBIfam" id="NF033749">
    <property type="entry name" value="bact_hemeryth"/>
    <property type="match status" value="1"/>
</dbReference>